<dbReference type="PANTHER" id="PTHR31250:SF27">
    <property type="entry name" value="IQ DOMAIN-CONTAINING PROTEIN IQM5"/>
    <property type="match status" value="1"/>
</dbReference>
<sequence>MGMGVEQCKNDGLRLAKLKLQRQHQRASPPSERRLAGTLGARSRRSGDAEIDTLSKLERMTECDPATAASLLLIFSVLLRVVLADWDTPPDHAQDDAACFLRFQGLSHAMDESHPEADKQSDPLALPPPEKLKDIAAKQDVQAQKIRERRAAQAHARASLATERRTNAAELIQRNYRGYRQRRQMQGYAIDPSTRWLEALKEAKYHCATQPRSRAEHHASLGPNANPTLARWKRVGAVVRRADSDDTSASEGDQQARLKKAEREKYARRMGLEYFLEMVDHNHRYGSNLRRYHQEWKNCDTKENFFYWLDYGEGKELDLEDRPRSRLDTEFVRYLSREERQHYLVHINKEDGLFYWAKDGKPVSTSTEFKDSINGIVPADDSTPTWREVSTGQKPEPSPPSSSSSSSDDSSSLHSTGSHPDPTEYPNTSLHTAKGLHKLHHLTTSTLMNHLLRTTTTKKNTWIFVADTSFRLYIGIKQSGAFQHSSFLHGSRISAAGILKIKRGQLRKLSPLSGHYAPPLRNFREFVRSLKEAGADLSRCSISRAYAVLLGLEGYLGVKRQVKSVEQRVVGGLFHPGDEKRKTEGGGEEGGDASRAGSLAAERRQSKQREENEAQERKKERRWSVRFRKRLSGAGGDGRQADTDAALQPGSLVKDGQGGVEVKKE</sequence>
<dbReference type="PROSITE" id="PS50096">
    <property type="entry name" value="IQ"/>
    <property type="match status" value="1"/>
</dbReference>
<dbReference type="GO" id="GO:0005634">
    <property type="term" value="C:nucleus"/>
    <property type="evidence" value="ECO:0007669"/>
    <property type="project" value="UniProtKB-SubCell"/>
</dbReference>
<dbReference type="PANTHER" id="PTHR31250">
    <property type="entry name" value="IQ DOMAIN-CONTAINING PROTEIN IQM3"/>
    <property type="match status" value="1"/>
</dbReference>
<dbReference type="GO" id="GO:0005737">
    <property type="term" value="C:cytoplasm"/>
    <property type="evidence" value="ECO:0007669"/>
    <property type="project" value="UniProtKB-SubCell"/>
</dbReference>
<feature type="compositionally biased region" description="Basic and acidic residues" evidence="5">
    <location>
        <begin position="601"/>
        <end position="618"/>
    </location>
</feature>
<name>A0A3M7GAW9_HORWE</name>
<evidence type="ECO:0000256" key="1">
    <source>
        <dbReference type="ARBA" id="ARBA00004123"/>
    </source>
</evidence>
<organism evidence="6 7">
    <name type="scientific">Hortaea werneckii</name>
    <name type="common">Black yeast</name>
    <name type="synonym">Cladosporium werneckii</name>
    <dbReference type="NCBI Taxonomy" id="91943"/>
    <lineage>
        <taxon>Eukaryota</taxon>
        <taxon>Fungi</taxon>
        <taxon>Dikarya</taxon>
        <taxon>Ascomycota</taxon>
        <taxon>Pezizomycotina</taxon>
        <taxon>Dothideomycetes</taxon>
        <taxon>Dothideomycetidae</taxon>
        <taxon>Mycosphaerellales</taxon>
        <taxon>Teratosphaeriaceae</taxon>
        <taxon>Hortaea</taxon>
    </lineage>
</organism>
<keyword evidence="3" id="KW-0963">Cytoplasm</keyword>
<protein>
    <recommendedName>
        <fullName evidence="8">IQ domain-containing protein IQM6</fullName>
    </recommendedName>
</protein>
<accession>A0A3M7GAW9</accession>
<comment type="subcellular location">
    <subcellularLocation>
        <location evidence="2">Cytoplasm</location>
    </subcellularLocation>
    <subcellularLocation>
        <location evidence="1">Nucleus</location>
    </subcellularLocation>
</comment>
<feature type="compositionally biased region" description="Low complexity" evidence="5">
    <location>
        <begin position="401"/>
        <end position="412"/>
    </location>
</feature>
<comment type="caution">
    <text evidence="6">The sequence shown here is derived from an EMBL/GenBank/DDBJ whole genome shotgun (WGS) entry which is preliminary data.</text>
</comment>
<evidence type="ECO:0000256" key="4">
    <source>
        <dbReference type="ARBA" id="ARBA00023242"/>
    </source>
</evidence>
<dbReference type="VEuPathDB" id="FungiDB:BTJ68_00640"/>
<proteinExistence type="predicted"/>
<evidence type="ECO:0000256" key="2">
    <source>
        <dbReference type="ARBA" id="ARBA00004496"/>
    </source>
</evidence>
<evidence type="ECO:0000256" key="5">
    <source>
        <dbReference type="SAM" id="MobiDB-lite"/>
    </source>
</evidence>
<feature type="compositionally biased region" description="Basic residues" evidence="5">
    <location>
        <begin position="619"/>
        <end position="631"/>
    </location>
</feature>
<evidence type="ECO:0008006" key="8">
    <source>
        <dbReference type="Google" id="ProtNLM"/>
    </source>
</evidence>
<reference evidence="6 7" key="1">
    <citation type="journal article" date="2018" name="BMC Genomics">
        <title>Genomic evidence for intraspecific hybridization in a clonal and extremely halotolerant yeast.</title>
        <authorList>
            <person name="Gostincar C."/>
            <person name="Stajich J.E."/>
            <person name="Zupancic J."/>
            <person name="Zalar P."/>
            <person name="Gunde-Cimerman N."/>
        </authorList>
    </citation>
    <scope>NUCLEOTIDE SEQUENCE [LARGE SCALE GENOMIC DNA]</scope>
    <source>
        <strain evidence="6 7">EXF-171</strain>
    </source>
</reference>
<evidence type="ECO:0000313" key="6">
    <source>
        <dbReference type="EMBL" id="RMY97794.1"/>
    </source>
</evidence>
<dbReference type="InterPro" id="IPR044159">
    <property type="entry name" value="IQM"/>
</dbReference>
<feature type="compositionally biased region" description="Basic and acidic residues" evidence="5">
    <location>
        <begin position="576"/>
        <end position="585"/>
    </location>
</feature>
<feature type="compositionally biased region" description="Polar residues" evidence="5">
    <location>
        <begin position="382"/>
        <end position="393"/>
    </location>
</feature>
<feature type="region of interest" description="Disordered" evidence="5">
    <location>
        <begin position="365"/>
        <end position="430"/>
    </location>
</feature>
<feature type="region of interest" description="Disordered" evidence="5">
    <location>
        <begin position="20"/>
        <end position="48"/>
    </location>
</feature>
<dbReference type="AlphaFoldDB" id="A0A3M7GAW9"/>
<keyword evidence="4" id="KW-0539">Nucleus</keyword>
<feature type="region of interest" description="Disordered" evidence="5">
    <location>
        <begin position="573"/>
        <end position="665"/>
    </location>
</feature>
<evidence type="ECO:0000313" key="7">
    <source>
        <dbReference type="Proteomes" id="UP000281468"/>
    </source>
</evidence>
<evidence type="ECO:0000256" key="3">
    <source>
        <dbReference type="ARBA" id="ARBA00022490"/>
    </source>
</evidence>
<dbReference type="Proteomes" id="UP000281468">
    <property type="component" value="Unassembled WGS sequence"/>
</dbReference>
<dbReference type="EMBL" id="QWIQ01000255">
    <property type="protein sequence ID" value="RMY97794.1"/>
    <property type="molecule type" value="Genomic_DNA"/>
</dbReference>
<gene>
    <name evidence="6" type="ORF">D0862_07887</name>
</gene>